<keyword evidence="8" id="KW-1185">Reference proteome</keyword>
<evidence type="ECO:0000313" key="7">
    <source>
        <dbReference type="EMBL" id="RNA69512.1"/>
    </source>
</evidence>
<keyword evidence="5" id="KW-1133">Transmembrane helix</keyword>
<dbReference type="EMBL" id="RHIB01000001">
    <property type="protein sequence ID" value="RNA69512.1"/>
    <property type="molecule type" value="Genomic_DNA"/>
</dbReference>
<evidence type="ECO:0000256" key="1">
    <source>
        <dbReference type="ARBA" id="ARBA00007074"/>
    </source>
</evidence>
<proteinExistence type="inferred from homology"/>
<evidence type="ECO:0000256" key="4">
    <source>
        <dbReference type="ARBA" id="ARBA00022807"/>
    </source>
</evidence>
<keyword evidence="5" id="KW-0472">Membrane</keyword>
<dbReference type="PANTHER" id="PTHR47053:SF1">
    <property type="entry name" value="MUREIN DD-ENDOPEPTIDASE MEPH-RELATED"/>
    <property type="match status" value="1"/>
</dbReference>
<dbReference type="PANTHER" id="PTHR47053">
    <property type="entry name" value="MUREIN DD-ENDOPEPTIDASE MEPH-RELATED"/>
    <property type="match status" value="1"/>
</dbReference>
<dbReference type="InterPro" id="IPR038765">
    <property type="entry name" value="Papain-like_cys_pep_sf"/>
</dbReference>
<dbReference type="RefSeq" id="WP_122897031.1">
    <property type="nucleotide sequence ID" value="NZ_RHIB01000001.1"/>
</dbReference>
<keyword evidence="2" id="KW-0645">Protease</keyword>
<accession>A0A3M7TX89</accession>
<feature type="transmembrane region" description="Helical" evidence="5">
    <location>
        <begin position="12"/>
        <end position="29"/>
    </location>
</feature>
<dbReference type="Proteomes" id="UP000278746">
    <property type="component" value="Unassembled WGS sequence"/>
</dbReference>
<evidence type="ECO:0000313" key="8">
    <source>
        <dbReference type="Proteomes" id="UP000278746"/>
    </source>
</evidence>
<keyword evidence="5" id="KW-0812">Transmembrane</keyword>
<evidence type="ECO:0000259" key="6">
    <source>
        <dbReference type="PROSITE" id="PS51935"/>
    </source>
</evidence>
<comment type="similarity">
    <text evidence="1">Belongs to the peptidase C40 family.</text>
</comment>
<dbReference type="InterPro" id="IPR051202">
    <property type="entry name" value="Peptidase_C40"/>
</dbReference>
<feature type="domain" description="NlpC/P60" evidence="6">
    <location>
        <begin position="56"/>
        <end position="177"/>
    </location>
</feature>
<dbReference type="OrthoDB" id="9813368at2"/>
<dbReference type="PROSITE" id="PS51935">
    <property type="entry name" value="NLPC_P60"/>
    <property type="match status" value="3"/>
</dbReference>
<dbReference type="GO" id="GO:0006508">
    <property type="term" value="P:proteolysis"/>
    <property type="evidence" value="ECO:0007669"/>
    <property type="project" value="UniProtKB-KW"/>
</dbReference>
<dbReference type="GO" id="GO:0008234">
    <property type="term" value="F:cysteine-type peptidase activity"/>
    <property type="evidence" value="ECO:0007669"/>
    <property type="project" value="UniProtKB-KW"/>
</dbReference>
<gene>
    <name evidence="7" type="ORF">EBO34_06135</name>
</gene>
<evidence type="ECO:0000256" key="3">
    <source>
        <dbReference type="ARBA" id="ARBA00022801"/>
    </source>
</evidence>
<feature type="domain" description="NlpC/P60" evidence="6">
    <location>
        <begin position="312"/>
        <end position="437"/>
    </location>
</feature>
<comment type="caution">
    <text evidence="7">The sequence shown here is derived from an EMBL/GenBank/DDBJ whole genome shotgun (WGS) entry which is preliminary data.</text>
</comment>
<dbReference type="AlphaFoldDB" id="A0A3M7TX89"/>
<feature type="domain" description="NlpC/P60" evidence="6">
    <location>
        <begin position="190"/>
        <end position="321"/>
    </location>
</feature>
<keyword evidence="3" id="KW-0378">Hydrolase</keyword>
<dbReference type="SUPFAM" id="SSF54001">
    <property type="entry name" value="Cysteine proteinases"/>
    <property type="match status" value="3"/>
</dbReference>
<keyword evidence="4" id="KW-0788">Thiol protease</keyword>
<sequence length="437" mass="49551">MSRWLKRNKWMLLFWTGIFVFIVLLFRPWQMMFDDNVSEPASGGSGDLIRDYGELDPDVENILAAGESLLGTPFLSGGRDPDEGFNSSGFVQYVYQESTGIRMPRIAAHQHDLGEEIKKEDLYPGDLVFFEAETVMSGIYTGNGEFLTVSSTNGVEKVSLARDTFWSRHFIGGKRLTKEEMQGLHPGTYTEHSHPAVREAVQYLDTPYVFGGNTLNGFDCSFFIQDVFRESSDIYLPRVTKDQYELGEEIDKKDLKPGDVLFFAGADGDEDDPRSDWDVNHTGIYAGGNFMIHASRTEGMTQVSYLNEYWDDAFTGIRRYDDMSLNHEHPVVQEAASHLFSEDFTTPGFVRHVYRKSLGITLPQRAEDQWNSGSPVERDDLEIGDVLFFEGTNSYLAALYTGHDLAMFVSASSGVTTRHLEYDEFFSENYLGARRYD</sequence>
<evidence type="ECO:0000256" key="2">
    <source>
        <dbReference type="ARBA" id="ARBA00022670"/>
    </source>
</evidence>
<reference evidence="7 8" key="1">
    <citation type="submission" date="2018-10" db="EMBL/GenBank/DDBJ databases">
        <title>Bacillus Keqinensis sp. nov., a moderately halophilic bacterium isolated from a saline-alkaline lake.</title>
        <authorList>
            <person name="Wang H."/>
        </authorList>
    </citation>
    <scope>NUCLEOTIDE SEQUENCE [LARGE SCALE GENOMIC DNA]</scope>
    <source>
        <strain evidence="7 8">KQ-3</strain>
    </source>
</reference>
<protein>
    <recommendedName>
        <fullName evidence="6">NlpC/P60 domain-containing protein</fullName>
    </recommendedName>
</protein>
<evidence type="ECO:0000256" key="5">
    <source>
        <dbReference type="SAM" id="Phobius"/>
    </source>
</evidence>
<dbReference type="InterPro" id="IPR000064">
    <property type="entry name" value="NLP_P60_dom"/>
</dbReference>
<dbReference type="Pfam" id="PF00877">
    <property type="entry name" value="NLPC_P60"/>
    <property type="match status" value="3"/>
</dbReference>
<name>A0A3M7TX89_9BACI</name>
<dbReference type="Gene3D" id="3.90.1720.10">
    <property type="entry name" value="endopeptidase domain like (from Nostoc punctiforme)"/>
    <property type="match status" value="3"/>
</dbReference>
<organism evidence="7 8">
    <name type="scientific">Alteribacter keqinensis</name>
    <dbReference type="NCBI Taxonomy" id="2483800"/>
    <lineage>
        <taxon>Bacteria</taxon>
        <taxon>Bacillati</taxon>
        <taxon>Bacillota</taxon>
        <taxon>Bacilli</taxon>
        <taxon>Bacillales</taxon>
        <taxon>Bacillaceae</taxon>
        <taxon>Alteribacter</taxon>
    </lineage>
</organism>